<protein>
    <submittedName>
        <fullName evidence="1">DUF2703 domain-containing protein</fullName>
    </submittedName>
</protein>
<organism evidence="1 2">
    <name type="scientific">Geomonas subterranea</name>
    <dbReference type="NCBI Taxonomy" id="2847989"/>
    <lineage>
        <taxon>Bacteria</taxon>
        <taxon>Pseudomonadati</taxon>
        <taxon>Thermodesulfobacteriota</taxon>
        <taxon>Desulfuromonadia</taxon>
        <taxon>Geobacterales</taxon>
        <taxon>Geobacteraceae</taxon>
        <taxon>Geomonas</taxon>
    </lineage>
</organism>
<evidence type="ECO:0000313" key="1">
    <source>
        <dbReference type="EMBL" id="QXE89704.1"/>
    </source>
</evidence>
<proteinExistence type="predicted"/>
<dbReference type="Pfam" id="PF10865">
    <property type="entry name" value="DUF2703"/>
    <property type="match status" value="1"/>
</dbReference>
<evidence type="ECO:0000313" key="2">
    <source>
        <dbReference type="Proteomes" id="UP000683559"/>
    </source>
</evidence>
<keyword evidence="2" id="KW-1185">Reference proteome</keyword>
<dbReference type="InterPro" id="IPR021219">
    <property type="entry name" value="DUF2703"/>
</dbReference>
<gene>
    <name evidence="1" type="ORF">KP001_14820</name>
</gene>
<sequence length="132" mass="14219">MAELRIRWQRLVDDAGKTCGRCAGTGDEVQEAVDLLRVALAPLNISVIAESSHLGEAEFAQDPLESNRVWVAGKPLEEWLKVQTGQSRCCGPCGDNDCRTVSVAGRDYEVVPKELVVKAGLLAAAELITPSE</sequence>
<reference evidence="1 2" key="1">
    <citation type="submission" date="2021-06" db="EMBL/GenBank/DDBJ databases">
        <title>Gemonas diversity in paddy soil.</title>
        <authorList>
            <person name="Liu G."/>
        </authorList>
    </citation>
    <scope>NUCLEOTIDE SEQUENCE [LARGE SCALE GENOMIC DNA]</scope>
    <source>
        <strain evidence="1 2">RG2</strain>
    </source>
</reference>
<dbReference type="RefSeq" id="WP_217286376.1">
    <property type="nucleotide sequence ID" value="NZ_CP077683.1"/>
</dbReference>
<dbReference type="EMBL" id="CP077683">
    <property type="protein sequence ID" value="QXE89704.1"/>
    <property type="molecule type" value="Genomic_DNA"/>
</dbReference>
<name>A0ABX8LE52_9BACT</name>
<dbReference type="Proteomes" id="UP000683559">
    <property type="component" value="Chromosome"/>
</dbReference>
<accession>A0ABX8LE52</accession>